<protein>
    <submittedName>
        <fullName evidence="1">Site-specific integrase</fullName>
    </submittedName>
</protein>
<dbReference type="GO" id="GO:0015074">
    <property type="term" value="P:DNA integration"/>
    <property type="evidence" value="ECO:0007669"/>
    <property type="project" value="InterPro"/>
</dbReference>
<evidence type="ECO:0000313" key="2">
    <source>
        <dbReference type="Proteomes" id="UP000284751"/>
    </source>
</evidence>
<dbReference type="Gene3D" id="1.10.443.10">
    <property type="entry name" value="Intergrase catalytic core"/>
    <property type="match status" value="1"/>
</dbReference>
<dbReference type="GO" id="GO:0003677">
    <property type="term" value="F:DNA binding"/>
    <property type="evidence" value="ECO:0007669"/>
    <property type="project" value="InterPro"/>
</dbReference>
<comment type="caution">
    <text evidence="1">The sequence shown here is derived from an EMBL/GenBank/DDBJ whole genome shotgun (WGS) entry which is preliminary data.</text>
</comment>
<reference evidence="1 2" key="1">
    <citation type="submission" date="2018-08" db="EMBL/GenBank/DDBJ databases">
        <title>A genome reference for cultivated species of the human gut microbiota.</title>
        <authorList>
            <person name="Zou Y."/>
            <person name="Xue W."/>
            <person name="Luo G."/>
        </authorList>
    </citation>
    <scope>NUCLEOTIDE SEQUENCE [LARGE SCALE GENOMIC DNA]</scope>
    <source>
        <strain evidence="1 2">AF28-26</strain>
    </source>
</reference>
<dbReference type="Proteomes" id="UP000284751">
    <property type="component" value="Unassembled WGS sequence"/>
</dbReference>
<gene>
    <name evidence="1" type="ORF">DWY99_14195</name>
</gene>
<name>A0A412APS2_9FIRM</name>
<dbReference type="GO" id="GO:0006310">
    <property type="term" value="P:DNA recombination"/>
    <property type="evidence" value="ECO:0007669"/>
    <property type="project" value="InterPro"/>
</dbReference>
<feature type="non-terminal residue" evidence="1">
    <location>
        <position position="60"/>
    </location>
</feature>
<accession>A0A412APS2</accession>
<evidence type="ECO:0000313" key="1">
    <source>
        <dbReference type="EMBL" id="RGQ32833.1"/>
    </source>
</evidence>
<dbReference type="AlphaFoldDB" id="A0A412APS2"/>
<proteinExistence type="predicted"/>
<organism evidence="1 2">
    <name type="scientific">[Clostridium] leptum</name>
    <dbReference type="NCBI Taxonomy" id="1535"/>
    <lineage>
        <taxon>Bacteria</taxon>
        <taxon>Bacillati</taxon>
        <taxon>Bacillota</taxon>
        <taxon>Clostridia</taxon>
        <taxon>Eubacteriales</taxon>
        <taxon>Oscillospiraceae</taxon>
        <taxon>Oscillospiraceae incertae sedis</taxon>
    </lineage>
</organism>
<dbReference type="EMBL" id="QRTC01000117">
    <property type="protein sequence ID" value="RGQ32833.1"/>
    <property type="molecule type" value="Genomic_DNA"/>
</dbReference>
<dbReference type="InterPro" id="IPR013762">
    <property type="entry name" value="Integrase-like_cat_sf"/>
</dbReference>
<sequence length="60" mass="7017">MSIRRTSQYIKERGIYTDTTKTKGSLRSLKLPASVIDLLRQHKIEQSKERLKLGDQWVNT</sequence>